<dbReference type="Pfam" id="PF02518">
    <property type="entry name" value="HATPase_c"/>
    <property type="match status" value="1"/>
</dbReference>
<dbReference type="InterPro" id="IPR005467">
    <property type="entry name" value="His_kinase_dom"/>
</dbReference>
<evidence type="ECO:0000256" key="2">
    <source>
        <dbReference type="ARBA" id="ARBA00012438"/>
    </source>
</evidence>
<evidence type="ECO:0000313" key="10">
    <source>
        <dbReference type="EMBL" id="QGQ94970.1"/>
    </source>
</evidence>
<accession>A0A6B8RFM3</accession>
<evidence type="ECO:0000256" key="4">
    <source>
        <dbReference type="ARBA" id="ARBA00022679"/>
    </source>
</evidence>
<keyword evidence="11" id="KW-1185">Reference proteome</keyword>
<dbReference type="PRINTS" id="PR00344">
    <property type="entry name" value="BCTRLSENSOR"/>
</dbReference>
<gene>
    <name evidence="10" type="ORF">EHS13_08785</name>
</gene>
<evidence type="ECO:0000256" key="1">
    <source>
        <dbReference type="ARBA" id="ARBA00000085"/>
    </source>
</evidence>
<organism evidence="10 11">
    <name type="scientific">Paenibacillus psychroresistens</name>
    <dbReference type="NCBI Taxonomy" id="1778678"/>
    <lineage>
        <taxon>Bacteria</taxon>
        <taxon>Bacillati</taxon>
        <taxon>Bacillota</taxon>
        <taxon>Bacilli</taxon>
        <taxon>Bacillales</taxon>
        <taxon>Paenibacillaceae</taxon>
        <taxon>Paenibacillus</taxon>
    </lineage>
</organism>
<evidence type="ECO:0000313" key="11">
    <source>
        <dbReference type="Proteomes" id="UP000426246"/>
    </source>
</evidence>
<proteinExistence type="predicted"/>
<dbReference type="InterPro" id="IPR036890">
    <property type="entry name" value="HATPase_C_sf"/>
</dbReference>
<dbReference type="GO" id="GO:0005524">
    <property type="term" value="F:ATP binding"/>
    <property type="evidence" value="ECO:0007669"/>
    <property type="project" value="UniProtKB-KW"/>
</dbReference>
<dbReference type="PANTHER" id="PTHR43065">
    <property type="entry name" value="SENSOR HISTIDINE KINASE"/>
    <property type="match status" value="1"/>
</dbReference>
<evidence type="ECO:0000256" key="5">
    <source>
        <dbReference type="ARBA" id="ARBA00022741"/>
    </source>
</evidence>
<evidence type="ECO:0000256" key="7">
    <source>
        <dbReference type="ARBA" id="ARBA00022840"/>
    </source>
</evidence>
<dbReference type="AlphaFoldDB" id="A0A6B8RFM3"/>
<dbReference type="Gene3D" id="3.30.565.10">
    <property type="entry name" value="Histidine kinase-like ATPase, C-terminal domain"/>
    <property type="match status" value="1"/>
</dbReference>
<keyword evidence="3" id="KW-0597">Phosphoprotein</keyword>
<dbReference type="InterPro" id="IPR003594">
    <property type="entry name" value="HATPase_dom"/>
</dbReference>
<keyword evidence="4" id="KW-0808">Transferase</keyword>
<evidence type="ECO:0000256" key="8">
    <source>
        <dbReference type="ARBA" id="ARBA00023012"/>
    </source>
</evidence>
<dbReference type="Proteomes" id="UP000426246">
    <property type="component" value="Chromosome"/>
</dbReference>
<dbReference type="PROSITE" id="PS50109">
    <property type="entry name" value="HIS_KIN"/>
    <property type="match status" value="1"/>
</dbReference>
<evidence type="ECO:0000259" key="9">
    <source>
        <dbReference type="PROSITE" id="PS50109"/>
    </source>
</evidence>
<dbReference type="InterPro" id="IPR004358">
    <property type="entry name" value="Sig_transdc_His_kin-like_C"/>
</dbReference>
<dbReference type="CDD" id="cd00082">
    <property type="entry name" value="HisKA"/>
    <property type="match status" value="1"/>
</dbReference>
<dbReference type="Gene3D" id="1.10.287.130">
    <property type="match status" value="1"/>
</dbReference>
<dbReference type="EC" id="2.7.13.3" evidence="2"/>
<keyword evidence="8" id="KW-0902">Two-component regulatory system</keyword>
<dbReference type="InterPro" id="IPR003661">
    <property type="entry name" value="HisK_dim/P_dom"/>
</dbReference>
<keyword evidence="7" id="KW-0067">ATP-binding</keyword>
<evidence type="ECO:0000256" key="6">
    <source>
        <dbReference type="ARBA" id="ARBA00022777"/>
    </source>
</evidence>
<comment type="catalytic activity">
    <reaction evidence="1">
        <text>ATP + protein L-histidine = ADP + protein N-phospho-L-histidine.</text>
        <dbReference type="EC" id="2.7.13.3"/>
    </reaction>
</comment>
<dbReference type="KEGG" id="ppsc:EHS13_08785"/>
<protein>
    <recommendedName>
        <fullName evidence="2">histidine kinase</fullName>
        <ecNumber evidence="2">2.7.13.3</ecNumber>
    </recommendedName>
</protein>
<dbReference type="InterPro" id="IPR036097">
    <property type="entry name" value="HisK_dim/P_sf"/>
</dbReference>
<keyword evidence="6 10" id="KW-0418">Kinase</keyword>
<name>A0A6B8RFM3_9BACL</name>
<dbReference type="Pfam" id="PF00512">
    <property type="entry name" value="HisKA"/>
    <property type="match status" value="1"/>
</dbReference>
<evidence type="ECO:0000256" key="3">
    <source>
        <dbReference type="ARBA" id="ARBA00022553"/>
    </source>
</evidence>
<dbReference type="SMART" id="SM00387">
    <property type="entry name" value="HATPase_c"/>
    <property type="match status" value="1"/>
</dbReference>
<dbReference type="SUPFAM" id="SSF47384">
    <property type="entry name" value="Homodimeric domain of signal transducing histidine kinase"/>
    <property type="match status" value="1"/>
</dbReference>
<dbReference type="SMART" id="SM00388">
    <property type="entry name" value="HisKA"/>
    <property type="match status" value="1"/>
</dbReference>
<dbReference type="PANTHER" id="PTHR43065:SF10">
    <property type="entry name" value="PEROXIDE STRESS-ACTIVATED HISTIDINE KINASE MAK3"/>
    <property type="match status" value="1"/>
</dbReference>
<feature type="domain" description="Histidine kinase" evidence="9">
    <location>
        <begin position="188"/>
        <end position="400"/>
    </location>
</feature>
<dbReference type="EMBL" id="CP034235">
    <property type="protein sequence ID" value="QGQ94970.1"/>
    <property type="molecule type" value="Genomic_DNA"/>
</dbReference>
<dbReference type="GO" id="GO:0000155">
    <property type="term" value="F:phosphorelay sensor kinase activity"/>
    <property type="evidence" value="ECO:0007669"/>
    <property type="project" value="InterPro"/>
</dbReference>
<dbReference type="SUPFAM" id="SSF55874">
    <property type="entry name" value="ATPase domain of HSP90 chaperone/DNA topoisomerase II/histidine kinase"/>
    <property type="match status" value="1"/>
</dbReference>
<reference evidence="11" key="1">
    <citation type="submission" date="2018-11" db="EMBL/GenBank/DDBJ databases">
        <title>Complete genome sequence of Paenibacillus sp. ML311-T8.</title>
        <authorList>
            <person name="Nam Y.-D."/>
            <person name="Kang J."/>
            <person name="Chung W.-H."/>
            <person name="Park Y.S."/>
        </authorList>
    </citation>
    <scope>NUCLEOTIDE SEQUENCE [LARGE SCALE GENOMIC DNA]</scope>
    <source>
        <strain evidence="11">ML311-T8</strain>
    </source>
</reference>
<sequence length="408" mass="47706">MFTELVEIGMMFRNGLVSIIPGGLGMAFEKELQFLKEQKKTVIARWFSSLNREDDIYPEQIDITERLRVANLFIDFIADFHIEAETHPFIISTREWSKKNYQQHRSFSSILNVNDKLKDAFINVFIDYENSKDVLKFLEVLFKRQNIFFREYCESHMKISLELLNEKDSKIDKLHNDRLNLIGKMASSMAHEIRNPLTAIAGFLKLIRQDILNRGQTQLQKYIDVIDDEFNSINMHITGFLSFSRNKAFEEKKIEISIMDLFNSTLFLLNPRLTNENIHLTINNIENCKINIQKISIQQVMSNIISNAIDALITVKFDKLIRIVSFQDEEYVYIHITNNGPEIPNEIRNLLFIPFMTNKENGTGLGLAICREIMTKNNGEIEFESNEKETNFILSFKKKDKKHHMSKS</sequence>
<keyword evidence="5" id="KW-0547">Nucleotide-binding</keyword>